<evidence type="ECO:0000313" key="1">
    <source>
        <dbReference type="EMBL" id="CAM08152.1"/>
    </source>
</evidence>
<sequence>MSKYVTETDIGVREHFDFFGEFVVSPAARSDDLALAYGLRLEAGEEGLSLAELFDKRSDSQEPVECGRIDIGGFMLTAKEVDGDGNIGSMGLKVPR</sequence>
<proteinExistence type="predicted"/>
<dbReference type="GeneID" id="93386459"/>
<dbReference type="AlphaFoldDB" id="A0A0U1RI57"/>
<name>A0A0U1RI57_NEIMA</name>
<dbReference type="HOGENOM" id="CLU_2602371_0_0_4"/>
<dbReference type="EMBL" id="AL157959">
    <property type="protein sequence ID" value="CAM08152.1"/>
    <property type="molecule type" value="Genomic_DNA"/>
</dbReference>
<evidence type="ECO:0000313" key="2">
    <source>
        <dbReference type="Proteomes" id="UP000000626"/>
    </source>
</evidence>
<dbReference type="KEGG" id="nma:NMA0924"/>
<protein>
    <recommendedName>
        <fullName evidence="3">Potassium/proton antiporter</fullName>
    </recommendedName>
</protein>
<evidence type="ECO:0008006" key="3">
    <source>
        <dbReference type="Google" id="ProtNLM"/>
    </source>
</evidence>
<reference evidence="1 2" key="1">
    <citation type="journal article" date="2000" name="Nature">
        <title>Complete DNA sequence of a serogroup A strain of Neisseria meningitidis Z2491.</title>
        <authorList>
            <person name="Parkhill J."/>
            <person name="Achtman M."/>
            <person name="James K.D."/>
            <person name="Bentley S.D."/>
            <person name="Churcher C."/>
            <person name="Klee S.R."/>
            <person name="Morelli G."/>
            <person name="Basham D."/>
            <person name="Brown D."/>
            <person name="Chillingworth T."/>
            <person name="Davies R.M."/>
            <person name="Davis P."/>
            <person name="Devlin K."/>
            <person name="Feltwell T."/>
            <person name="Hamlin N."/>
            <person name="Holroyd S."/>
            <person name="Jagels K."/>
            <person name="Leather S."/>
            <person name="Moule S."/>
            <person name="Mungall K."/>
            <person name="Quail M.A."/>
            <person name="Rajandream M.A."/>
            <person name="Rutherford K.M."/>
            <person name="Simmonds M."/>
            <person name="Skelton J."/>
            <person name="Whitehead S."/>
            <person name="Spratt B.G."/>
            <person name="Barrell B.G."/>
        </authorList>
    </citation>
    <scope>NUCLEOTIDE SEQUENCE [LARGE SCALE GENOMIC DNA]</scope>
    <source>
        <strain evidence="2">DSM 15465 / Z2491</strain>
    </source>
</reference>
<dbReference type="Proteomes" id="UP000000626">
    <property type="component" value="Chromosome"/>
</dbReference>
<dbReference type="RefSeq" id="WP_002235611.1">
    <property type="nucleotide sequence ID" value="NC_003116.1"/>
</dbReference>
<accession>A0A0U1RI57</accession>
<organism evidence="1 2">
    <name type="scientific">Neisseria meningitidis serogroup A / serotype 4A (strain DSM 15465 / Z2491)</name>
    <dbReference type="NCBI Taxonomy" id="122587"/>
    <lineage>
        <taxon>Bacteria</taxon>
        <taxon>Pseudomonadati</taxon>
        <taxon>Pseudomonadota</taxon>
        <taxon>Betaproteobacteria</taxon>
        <taxon>Neisseriales</taxon>
        <taxon>Neisseriaceae</taxon>
        <taxon>Neisseria</taxon>
    </lineage>
</organism>
<dbReference type="EnsemblBacteria" id="CAM08152">
    <property type="protein sequence ID" value="CAM08152"/>
    <property type="gene ID" value="NMA0924"/>
</dbReference>
<gene>
    <name evidence="1" type="ordered locus">NMA0924</name>
</gene>